<reference evidence="1" key="1">
    <citation type="submission" date="2024-02" db="EMBL/GenBank/DDBJ databases">
        <title>Complete genome sequence of Xanthomonas sp. 10-10.</title>
        <authorList>
            <person name="Biessy A."/>
            <person name="Ciotola M."/>
            <person name="Cadieux M."/>
            <person name="Soufiane B."/>
            <person name="Laforest M."/>
            <person name="Filion M."/>
        </authorList>
    </citation>
    <scope>NUCLEOTIDE SEQUENCE</scope>
    <source>
        <strain evidence="1">10-10</strain>
    </source>
</reference>
<name>A0AAU7PA36_9XANT</name>
<protein>
    <recommendedName>
        <fullName evidence="2">Competence protein</fullName>
    </recommendedName>
</protein>
<evidence type="ECO:0008006" key="2">
    <source>
        <dbReference type="Google" id="ProtNLM"/>
    </source>
</evidence>
<accession>A0AAU7PA36</accession>
<sequence length="287" mass="31846">MQHARQAGESTVWEANEFSRLPEALLEIKRRSLECTECGEFAWFRKESRHGHPPHFCSHHADNCGLKVQYEVVGERAPGINEQDQVNAGNTIVVRLDLEDARQVDVLAAPASNGAGSEREGGTRFVGIAGNRLSNQHFTLRRILYRLVQSPTFRTSGELISLYRNENEVLIQGTVSEVTHEFSTISREIHHDKLALYWGAVASAGRTSDGKLWLNSSLTRGGASIAIFDDIAQQLLDAFEVEDLEDLAGAHVLVAGRCLFAESGKPVIRCGSVKFIVMRRYKETTNA</sequence>
<dbReference type="AlphaFoldDB" id="A0AAU7PA36"/>
<organism evidence="1">
    <name type="scientific">Xanthomonas sp. 10-10</name>
    <dbReference type="NCBI Taxonomy" id="3115848"/>
    <lineage>
        <taxon>Bacteria</taxon>
        <taxon>Pseudomonadati</taxon>
        <taxon>Pseudomonadota</taxon>
        <taxon>Gammaproteobacteria</taxon>
        <taxon>Lysobacterales</taxon>
        <taxon>Lysobacteraceae</taxon>
        <taxon>Xanthomonas</taxon>
    </lineage>
</organism>
<evidence type="ECO:0000313" key="1">
    <source>
        <dbReference type="EMBL" id="XBS38617.1"/>
    </source>
</evidence>
<dbReference type="RefSeq" id="WP_349656913.1">
    <property type="nucleotide sequence ID" value="NZ_CP144460.1"/>
</dbReference>
<proteinExistence type="predicted"/>
<gene>
    <name evidence="1" type="ORF">VZ068_03480</name>
</gene>
<dbReference type="EMBL" id="CP144460">
    <property type="protein sequence ID" value="XBS38617.1"/>
    <property type="molecule type" value="Genomic_DNA"/>
</dbReference>